<proteinExistence type="predicted"/>
<dbReference type="SUPFAM" id="SSF52402">
    <property type="entry name" value="Adenine nucleotide alpha hydrolases-like"/>
    <property type="match status" value="1"/>
</dbReference>
<sequence length="282" mass="32657">MPPSSKDTFKPVSKVPLREKIKRVKELLTDYGKVVCAVSGGVDSTLLWYLALKTLGKDRVLGATFVSNTYPLSELKEVLKLKGQSQTKHLFLLTNELRDRRFIKNPPERCYFCKKDAYSFLRRVIERTDFSDAVIIEGTNLSDLADFRPGRKALLELKIKSPFLEVGIKKDEIRLLAKRFNLPNFAKPSNPCLASRIPFFQKITEKELSKVEKGEAVLRRIGLNFFRLRSEGKIARIETLTEWDEVLKKRDDIVKGLKRLGYRYVTLDLEGYRPMGKQWKRR</sequence>
<reference evidence="3" key="1">
    <citation type="journal article" date="2020" name="mSystems">
        <title>Genome- and Community-Level Interaction Insights into Carbon Utilization and Element Cycling Functions of Hydrothermarchaeota in Hydrothermal Sediment.</title>
        <authorList>
            <person name="Zhou Z."/>
            <person name="Liu Y."/>
            <person name="Xu W."/>
            <person name="Pan J."/>
            <person name="Luo Z.H."/>
            <person name="Li M."/>
        </authorList>
    </citation>
    <scope>NUCLEOTIDE SEQUENCE [LARGE SCALE GENOMIC DNA]</scope>
    <source>
        <strain evidence="3">SpSt-906</strain>
    </source>
</reference>
<dbReference type="PANTHER" id="PTHR43169:SF2">
    <property type="entry name" value="NAD_GMP SYNTHASE DOMAIN-CONTAINING PROTEIN"/>
    <property type="match status" value="1"/>
</dbReference>
<dbReference type="CDD" id="cd01990">
    <property type="entry name" value="LarE-like"/>
    <property type="match status" value="1"/>
</dbReference>
<dbReference type="GO" id="GO:0016783">
    <property type="term" value="F:sulfurtransferase activity"/>
    <property type="evidence" value="ECO:0007669"/>
    <property type="project" value="InterPro"/>
</dbReference>
<feature type="domain" description="NAD/GMP synthase" evidence="2">
    <location>
        <begin position="31"/>
        <end position="80"/>
    </location>
</feature>
<comment type="caution">
    <text evidence="3">The sequence shown here is derived from an EMBL/GenBank/DDBJ whole genome shotgun (WGS) entry which is preliminary data.</text>
</comment>
<dbReference type="PIRSF" id="PIRSF006661">
    <property type="entry name" value="PP-lp_UCP006661"/>
    <property type="match status" value="1"/>
</dbReference>
<evidence type="ECO:0000259" key="2">
    <source>
        <dbReference type="Pfam" id="PF02540"/>
    </source>
</evidence>
<evidence type="ECO:0000256" key="1">
    <source>
        <dbReference type="PIRSR" id="PIRSR006661-1"/>
    </source>
</evidence>
<dbReference type="NCBIfam" id="TIGR00268">
    <property type="entry name" value="ATP-dependent sacrificial sulfur transferase LarE"/>
    <property type="match status" value="1"/>
</dbReference>
<dbReference type="Gene3D" id="3.40.50.620">
    <property type="entry name" value="HUPs"/>
    <property type="match status" value="1"/>
</dbReference>
<dbReference type="GO" id="GO:0006163">
    <property type="term" value="P:purine nucleotide metabolic process"/>
    <property type="evidence" value="ECO:0007669"/>
    <property type="project" value="UniProtKB-ARBA"/>
</dbReference>
<keyword evidence="3" id="KW-0808">Transferase</keyword>
<organism evidence="3">
    <name type="scientific">candidate division WOR-3 bacterium</name>
    <dbReference type="NCBI Taxonomy" id="2052148"/>
    <lineage>
        <taxon>Bacteria</taxon>
        <taxon>Bacteria division WOR-3</taxon>
    </lineage>
</organism>
<protein>
    <submittedName>
        <fullName evidence="3">ATP-dependent sacrificial sulfur transferase LarE</fullName>
    </submittedName>
</protein>
<dbReference type="InterPro" id="IPR014729">
    <property type="entry name" value="Rossmann-like_a/b/a_fold"/>
</dbReference>
<dbReference type="AlphaFoldDB" id="A0A7C3Z0N5"/>
<dbReference type="InterPro" id="IPR022310">
    <property type="entry name" value="NAD/GMP_synthase"/>
</dbReference>
<feature type="active site" description="Nucleophile and sulfur donor" evidence="1">
    <location>
        <position position="192"/>
    </location>
</feature>
<accession>A0A7C3Z0N5</accession>
<gene>
    <name evidence="3" type="primary">larE</name>
    <name evidence="3" type="ORF">ENX07_06605</name>
</gene>
<name>A0A7C3Z0N5_UNCW3</name>
<dbReference type="PANTHER" id="PTHR43169">
    <property type="entry name" value="EXSB FAMILY PROTEIN"/>
    <property type="match status" value="1"/>
</dbReference>
<dbReference type="Pfam" id="PF02540">
    <property type="entry name" value="NAD_synthase"/>
    <property type="match status" value="1"/>
</dbReference>
<dbReference type="EMBL" id="DTMQ01000041">
    <property type="protein sequence ID" value="HGE99717.1"/>
    <property type="molecule type" value="Genomic_DNA"/>
</dbReference>
<dbReference type="InterPro" id="IPR052188">
    <property type="entry name" value="Ni-pincer_cofactor_biosynth"/>
</dbReference>
<dbReference type="InterPro" id="IPR005232">
    <property type="entry name" value="LarE"/>
</dbReference>
<evidence type="ECO:0000313" key="3">
    <source>
        <dbReference type="EMBL" id="HGE99717.1"/>
    </source>
</evidence>